<dbReference type="Pfam" id="PF01156">
    <property type="entry name" value="IU_nuc_hydro"/>
    <property type="match status" value="1"/>
</dbReference>
<dbReference type="InterPro" id="IPR036452">
    <property type="entry name" value="Ribo_hydro-like"/>
</dbReference>
<dbReference type="EMBL" id="JAVFCB010000009">
    <property type="protein sequence ID" value="MDQ4215169.1"/>
    <property type="molecule type" value="Genomic_DNA"/>
</dbReference>
<proteinExistence type="predicted"/>
<comment type="caution">
    <text evidence="4">The sequence shown here is derived from an EMBL/GenBank/DDBJ whole genome shotgun (WGS) entry which is preliminary data.</text>
</comment>
<dbReference type="InterPro" id="IPR001910">
    <property type="entry name" value="Inosine/uridine_hydrolase_dom"/>
</dbReference>
<evidence type="ECO:0000256" key="2">
    <source>
        <dbReference type="ARBA" id="ARBA00023295"/>
    </source>
</evidence>
<dbReference type="GO" id="GO:0016787">
    <property type="term" value="F:hydrolase activity"/>
    <property type="evidence" value="ECO:0007669"/>
    <property type="project" value="UniProtKB-KW"/>
</dbReference>
<organism evidence="4 5">
    <name type="scientific">Microbacterium capsulatum</name>
    <dbReference type="NCBI Taxonomy" id="3041921"/>
    <lineage>
        <taxon>Bacteria</taxon>
        <taxon>Bacillati</taxon>
        <taxon>Actinomycetota</taxon>
        <taxon>Actinomycetes</taxon>
        <taxon>Micrococcales</taxon>
        <taxon>Microbacteriaceae</taxon>
        <taxon>Microbacterium</taxon>
    </lineage>
</organism>
<keyword evidence="1 4" id="KW-0378">Hydrolase</keyword>
<sequence>MTTRILLDADTGIDDAVALVYLLAQEDVDLVGIACTAGNVGVDHVVRNTLAVLDLLGATDIPVARGAALPLVQPFAAADAVHGESGLGHARLAASSRSLDPRSAAELWIDAVRAHPGEIVGLVTGPLTNIALALRLEPRLPELLRGLVVMGGAFEHRGNVGGTAEWNIFVDPEAAAMVLDAYRGRDLGHVPVLCGLDITERVLLTPQHLDELRRMTGESPVSRFLDDALGHYFDYHAREVGRAVAPLHDPLAAVIAAGRDVRQELRAATVEIELRGEHTRGMTVPRWVSGAGAAGANAQVVRDVDVDAVLAVMLRAFEEMSRRSLA</sequence>
<dbReference type="Proteomes" id="UP001230289">
    <property type="component" value="Unassembled WGS sequence"/>
</dbReference>
<keyword evidence="5" id="KW-1185">Reference proteome</keyword>
<dbReference type="PANTHER" id="PTHR12304">
    <property type="entry name" value="INOSINE-URIDINE PREFERRING NUCLEOSIDE HYDROLASE"/>
    <property type="match status" value="1"/>
</dbReference>
<accession>A0ABU0XJ51</accession>
<name>A0ABU0XJ51_9MICO</name>
<evidence type="ECO:0000313" key="4">
    <source>
        <dbReference type="EMBL" id="MDQ4215169.1"/>
    </source>
</evidence>
<keyword evidence="2" id="KW-0326">Glycosidase</keyword>
<protein>
    <submittedName>
        <fullName evidence="4">Nucleoside hydrolase</fullName>
    </submittedName>
</protein>
<evidence type="ECO:0000259" key="3">
    <source>
        <dbReference type="Pfam" id="PF01156"/>
    </source>
</evidence>
<evidence type="ECO:0000256" key="1">
    <source>
        <dbReference type="ARBA" id="ARBA00022801"/>
    </source>
</evidence>
<reference evidence="4 5" key="1">
    <citation type="submission" date="2023-08" db="EMBL/GenBank/DDBJ databases">
        <title>Microbacterium sp. nov., isolated from a waste landfill.</title>
        <authorList>
            <person name="Wen W."/>
        </authorList>
    </citation>
    <scope>NUCLEOTIDE SEQUENCE [LARGE SCALE GENOMIC DNA]</scope>
    <source>
        <strain evidence="4 5">ASV81</strain>
    </source>
</reference>
<dbReference type="RefSeq" id="WP_308490123.1">
    <property type="nucleotide sequence ID" value="NZ_JAVFCB010000009.1"/>
</dbReference>
<dbReference type="PROSITE" id="PS01247">
    <property type="entry name" value="IUNH"/>
    <property type="match status" value="1"/>
</dbReference>
<evidence type="ECO:0000313" key="5">
    <source>
        <dbReference type="Proteomes" id="UP001230289"/>
    </source>
</evidence>
<dbReference type="InterPro" id="IPR015910">
    <property type="entry name" value="I/U_nuclsd_hydro_CS"/>
</dbReference>
<dbReference type="Gene3D" id="3.90.245.10">
    <property type="entry name" value="Ribonucleoside hydrolase-like"/>
    <property type="match status" value="1"/>
</dbReference>
<dbReference type="PANTHER" id="PTHR12304:SF4">
    <property type="entry name" value="URIDINE NUCLEOSIDASE"/>
    <property type="match status" value="1"/>
</dbReference>
<feature type="domain" description="Inosine/uridine-preferring nucleoside hydrolase" evidence="3">
    <location>
        <begin position="5"/>
        <end position="310"/>
    </location>
</feature>
<dbReference type="SUPFAM" id="SSF53590">
    <property type="entry name" value="Nucleoside hydrolase"/>
    <property type="match status" value="1"/>
</dbReference>
<gene>
    <name evidence="4" type="ORF">RBR11_14715</name>
</gene>
<dbReference type="InterPro" id="IPR023186">
    <property type="entry name" value="IUNH"/>
</dbReference>